<dbReference type="EC" id="2.3.1.286" evidence="1"/>
<feature type="binding site" evidence="4">
    <location>
        <position position="186"/>
    </location>
    <ligand>
        <name>Zn(2+)</name>
        <dbReference type="ChEBI" id="CHEBI:29105"/>
    </ligand>
</feature>
<sequence length="282" mass="29971">MSDLNHAKDAADAADAIAALMRGRRTLAVTGAGISTDAGIPDYRGVGTTPVEPVDYDQFVTDPVWYRWVWARNHATWRLLDPLTPTPGHTALARLEEAGLVTGVATQNVDRLHSRAGQRTVWELHGAYDRVVCLTCGRIVPRAEVDARLTALNPDYPRETDPARVAITPEADRAAAEACDFETVLCEVCDGPLKPDIVFFGEGLPAAMGEAMDAAERCDVVLVAGTSLAVLTGLWIVRQAMARGAALVVINRGPTAVDEVADVRVQGGTSQALAPLARALGA</sequence>
<feature type="binding site" evidence="4">
    <location>
        <position position="133"/>
    </location>
    <ligand>
        <name>Zn(2+)</name>
        <dbReference type="ChEBI" id="CHEBI:29105"/>
    </ligand>
</feature>
<dbReference type="Gene3D" id="3.30.1600.10">
    <property type="entry name" value="SIR2/SIRT2 'Small Domain"/>
    <property type="match status" value="1"/>
</dbReference>
<keyword evidence="3" id="KW-0520">NAD</keyword>
<keyword evidence="2" id="KW-0808">Transferase</keyword>
<evidence type="ECO:0000256" key="1">
    <source>
        <dbReference type="ARBA" id="ARBA00012928"/>
    </source>
</evidence>
<dbReference type="InterPro" id="IPR029035">
    <property type="entry name" value="DHS-like_NAD/FAD-binding_dom"/>
</dbReference>
<evidence type="ECO:0000256" key="2">
    <source>
        <dbReference type="ARBA" id="ARBA00022679"/>
    </source>
</evidence>
<name>A0ABT4ICF0_9ACTO</name>
<dbReference type="Proteomes" id="UP001072034">
    <property type="component" value="Unassembled WGS sequence"/>
</dbReference>
<evidence type="ECO:0000313" key="6">
    <source>
        <dbReference type="EMBL" id="MCZ0859415.1"/>
    </source>
</evidence>
<accession>A0ABT4ICF0</accession>
<comment type="caution">
    <text evidence="6">The sequence shown here is derived from an EMBL/GenBank/DDBJ whole genome shotgun (WGS) entry which is preliminary data.</text>
</comment>
<keyword evidence="4" id="KW-0862">Zinc</keyword>
<dbReference type="InterPro" id="IPR050134">
    <property type="entry name" value="NAD-dep_sirtuin_deacylases"/>
</dbReference>
<reference evidence="6" key="1">
    <citation type="submission" date="2022-10" db="EMBL/GenBank/DDBJ databases">
        <title>Genome sequence of Actinomyces israelii ATCC 10048.</title>
        <authorList>
            <person name="Watt R.M."/>
            <person name="Tong W.M."/>
        </authorList>
    </citation>
    <scope>NUCLEOTIDE SEQUENCE</scope>
    <source>
        <strain evidence="6">ATCC 10048</strain>
    </source>
</reference>
<dbReference type="PROSITE" id="PS50305">
    <property type="entry name" value="SIRTUIN"/>
    <property type="match status" value="1"/>
</dbReference>
<dbReference type="Pfam" id="PF02146">
    <property type="entry name" value="SIR2"/>
    <property type="match status" value="1"/>
</dbReference>
<feature type="domain" description="Deacetylase sirtuin-type" evidence="5">
    <location>
        <begin position="6"/>
        <end position="282"/>
    </location>
</feature>
<evidence type="ECO:0000256" key="4">
    <source>
        <dbReference type="PROSITE-ProRule" id="PRU00236"/>
    </source>
</evidence>
<dbReference type="Gene3D" id="3.40.50.1220">
    <property type="entry name" value="TPP-binding domain"/>
    <property type="match status" value="1"/>
</dbReference>
<feature type="binding site" evidence="4">
    <location>
        <position position="189"/>
    </location>
    <ligand>
        <name>Zn(2+)</name>
        <dbReference type="ChEBI" id="CHEBI:29105"/>
    </ligand>
</feature>
<organism evidence="6 7">
    <name type="scientific">Actinomyces israelii</name>
    <dbReference type="NCBI Taxonomy" id="1659"/>
    <lineage>
        <taxon>Bacteria</taxon>
        <taxon>Bacillati</taxon>
        <taxon>Actinomycetota</taxon>
        <taxon>Actinomycetes</taxon>
        <taxon>Actinomycetales</taxon>
        <taxon>Actinomycetaceae</taxon>
        <taxon>Actinomyces</taxon>
    </lineage>
</organism>
<evidence type="ECO:0000256" key="3">
    <source>
        <dbReference type="ARBA" id="ARBA00023027"/>
    </source>
</evidence>
<dbReference type="PANTHER" id="PTHR11085">
    <property type="entry name" value="NAD-DEPENDENT PROTEIN DEACYLASE SIRTUIN-5, MITOCHONDRIAL-RELATED"/>
    <property type="match status" value="1"/>
</dbReference>
<keyword evidence="7" id="KW-1185">Reference proteome</keyword>
<evidence type="ECO:0000313" key="7">
    <source>
        <dbReference type="Proteomes" id="UP001072034"/>
    </source>
</evidence>
<gene>
    <name evidence="6" type="ORF">OHJ16_15380</name>
</gene>
<dbReference type="RefSeq" id="WP_268918628.1">
    <property type="nucleotide sequence ID" value="NZ_CP124548.1"/>
</dbReference>
<dbReference type="EMBL" id="JAPTMY010000052">
    <property type="protein sequence ID" value="MCZ0859415.1"/>
    <property type="molecule type" value="Genomic_DNA"/>
</dbReference>
<feature type="active site" description="Proton acceptor" evidence="4">
    <location>
        <position position="125"/>
    </location>
</feature>
<dbReference type="InterPro" id="IPR003000">
    <property type="entry name" value="Sirtuin"/>
</dbReference>
<dbReference type="InterPro" id="IPR026591">
    <property type="entry name" value="Sirtuin_cat_small_dom_sf"/>
</dbReference>
<protein>
    <recommendedName>
        <fullName evidence="1">protein acetyllysine N-acetyltransferase</fullName>
        <ecNumber evidence="1">2.3.1.286</ecNumber>
    </recommendedName>
</protein>
<evidence type="ECO:0000259" key="5">
    <source>
        <dbReference type="PROSITE" id="PS50305"/>
    </source>
</evidence>
<dbReference type="PANTHER" id="PTHR11085:SF10">
    <property type="entry name" value="NAD-DEPENDENT PROTEIN DEACYLASE SIRTUIN-5, MITOCHONDRIAL-RELATED"/>
    <property type="match status" value="1"/>
</dbReference>
<proteinExistence type="predicted"/>
<dbReference type="InterPro" id="IPR026590">
    <property type="entry name" value="Ssirtuin_cat_dom"/>
</dbReference>
<feature type="binding site" evidence="4">
    <location>
        <position position="136"/>
    </location>
    <ligand>
        <name>Zn(2+)</name>
        <dbReference type="ChEBI" id="CHEBI:29105"/>
    </ligand>
</feature>
<keyword evidence="4" id="KW-0479">Metal-binding</keyword>
<dbReference type="SUPFAM" id="SSF52467">
    <property type="entry name" value="DHS-like NAD/FAD-binding domain"/>
    <property type="match status" value="1"/>
</dbReference>